<evidence type="ECO:0000256" key="5">
    <source>
        <dbReference type="ARBA" id="ARBA00023211"/>
    </source>
</evidence>
<dbReference type="Proteomes" id="UP001152798">
    <property type="component" value="Chromosome 4"/>
</dbReference>
<organism evidence="10 11">
    <name type="scientific">Nezara viridula</name>
    <name type="common">Southern green stink bug</name>
    <name type="synonym">Cimex viridulus</name>
    <dbReference type="NCBI Taxonomy" id="85310"/>
    <lineage>
        <taxon>Eukaryota</taxon>
        <taxon>Metazoa</taxon>
        <taxon>Ecdysozoa</taxon>
        <taxon>Arthropoda</taxon>
        <taxon>Hexapoda</taxon>
        <taxon>Insecta</taxon>
        <taxon>Pterygota</taxon>
        <taxon>Neoptera</taxon>
        <taxon>Paraneoptera</taxon>
        <taxon>Hemiptera</taxon>
        <taxon>Heteroptera</taxon>
        <taxon>Panheteroptera</taxon>
        <taxon>Pentatomomorpha</taxon>
        <taxon>Pentatomoidea</taxon>
        <taxon>Pentatomidae</taxon>
        <taxon>Pentatominae</taxon>
        <taxon>Nezara</taxon>
    </lineage>
</organism>
<keyword evidence="3" id="KW-0479">Metal-binding</keyword>
<accession>A0A9P0HEU1</accession>
<dbReference type="GO" id="GO:0004177">
    <property type="term" value="F:aminopeptidase activity"/>
    <property type="evidence" value="ECO:0007669"/>
    <property type="project" value="UniProtKB-ARBA"/>
</dbReference>
<keyword evidence="5" id="KW-0464">Manganese</keyword>
<name>A0A9P0HEU1_NEZVI</name>
<evidence type="ECO:0000256" key="2">
    <source>
        <dbReference type="ARBA" id="ARBA00008766"/>
    </source>
</evidence>
<dbReference type="OrthoDB" id="9995434at2759"/>
<dbReference type="FunFam" id="3.90.230.10:FF:000007">
    <property type="entry name" value="Xaa-Pro aminopeptidase P"/>
    <property type="match status" value="1"/>
</dbReference>
<evidence type="ECO:0000256" key="1">
    <source>
        <dbReference type="ARBA" id="ARBA00001936"/>
    </source>
</evidence>
<dbReference type="Pfam" id="PF16188">
    <property type="entry name" value="Peptidase_M24_C"/>
    <property type="match status" value="1"/>
</dbReference>
<dbReference type="InterPro" id="IPR000994">
    <property type="entry name" value="Pept_M24"/>
</dbReference>
<dbReference type="SUPFAM" id="SSF53092">
    <property type="entry name" value="Creatinase/prolidase N-terminal domain"/>
    <property type="match status" value="1"/>
</dbReference>
<keyword evidence="4" id="KW-0378">Hydrolase</keyword>
<dbReference type="InterPro" id="IPR036005">
    <property type="entry name" value="Creatinase/aminopeptidase-like"/>
</dbReference>
<evidence type="ECO:0000256" key="3">
    <source>
        <dbReference type="ARBA" id="ARBA00022723"/>
    </source>
</evidence>
<evidence type="ECO:0000259" key="9">
    <source>
        <dbReference type="Pfam" id="PF16188"/>
    </source>
</evidence>
<evidence type="ECO:0000259" key="8">
    <source>
        <dbReference type="Pfam" id="PF01321"/>
    </source>
</evidence>
<evidence type="ECO:0000313" key="10">
    <source>
        <dbReference type="EMBL" id="CAH1400519.1"/>
    </source>
</evidence>
<reference evidence="10" key="1">
    <citation type="submission" date="2022-01" db="EMBL/GenBank/DDBJ databases">
        <authorList>
            <person name="King R."/>
        </authorList>
    </citation>
    <scope>NUCLEOTIDE SEQUENCE</scope>
</reference>
<dbReference type="Gene3D" id="3.40.350.10">
    <property type="entry name" value="Creatinase/prolidase N-terminal domain"/>
    <property type="match status" value="2"/>
</dbReference>
<dbReference type="Pfam" id="PF01321">
    <property type="entry name" value="Creatinase_N"/>
    <property type="match status" value="1"/>
</dbReference>
<dbReference type="InterPro" id="IPR050422">
    <property type="entry name" value="X-Pro_aminopeptidase_P"/>
</dbReference>
<feature type="signal peptide" evidence="6">
    <location>
        <begin position="1"/>
        <end position="17"/>
    </location>
</feature>
<dbReference type="GO" id="GO:0005737">
    <property type="term" value="C:cytoplasm"/>
    <property type="evidence" value="ECO:0007669"/>
    <property type="project" value="UniProtKB-ARBA"/>
</dbReference>
<dbReference type="PANTHER" id="PTHR43763:SF6">
    <property type="entry name" value="XAA-PRO AMINOPEPTIDASE 1"/>
    <property type="match status" value="1"/>
</dbReference>
<feature type="domain" description="Peptidase M24 C-terminal" evidence="9">
    <location>
        <begin position="543"/>
        <end position="607"/>
    </location>
</feature>
<feature type="domain" description="Creatinase N-terminal" evidence="8">
    <location>
        <begin position="23"/>
        <end position="152"/>
    </location>
</feature>
<sequence>MSRIFMLLLISAGPAFCNDLDERLASFREAMSTNHLDGYIVPNSDYHASEVPMNRDKIRQWLTGFRGSNGDAALTMKDAALWTDSRYTIQARQELGKNWTLAEKKTEMGSWLADRLTSGQTVGADPKRMPHSTWLRIQKQLSEKGIELVEAEDFTSLWRDRPGFPTAPLFIYDIKYTGQSHETKLRRYREKLSQNNCVIGVVTALDEIAWLLNLRGGDVVYTPLFASFMIVKPEEAVLYVRSSVVTADVRNHLTSSDHPITIKEYDEFWQDWKEIGTSDVNIYVPNKANYFVYSAVPNDKRKNGTSLVVDLRAYKTAAEVNATREAHVYDSIALIRLFRTLETEIPKENQTYNEGDVSRLVTKLRREGSPDYRGPSFPDIVASGANGALPHYNLEPGHEAMVNTSAVLLIDSGGQYLGGTTDITRVLHFGKPRPIEIDVYTRLLKGVARLGGATFPEGTRSIALETLVRQPLFEVGLEYGHGSTHGIGIYLSVHEEYNGTYYEHFIGSQEPGYYEENNFGMRLENAVLVVPTETKYKGKTNTKFMKFAPLTLVPYETKLIDPSIMDESEIEWVNNYHKEVLDKVGTRLWSLGDKETYNWLLLKTKPIIK</sequence>
<evidence type="ECO:0000256" key="6">
    <source>
        <dbReference type="SAM" id="SignalP"/>
    </source>
</evidence>
<dbReference type="GO" id="GO:0046872">
    <property type="term" value="F:metal ion binding"/>
    <property type="evidence" value="ECO:0007669"/>
    <property type="project" value="UniProtKB-KW"/>
</dbReference>
<evidence type="ECO:0000256" key="4">
    <source>
        <dbReference type="ARBA" id="ARBA00022801"/>
    </source>
</evidence>
<gene>
    <name evidence="10" type="ORF">NEZAVI_LOCUS9738</name>
</gene>
<dbReference type="SUPFAM" id="SSF55920">
    <property type="entry name" value="Creatinase/aminopeptidase"/>
    <property type="match status" value="1"/>
</dbReference>
<dbReference type="PANTHER" id="PTHR43763">
    <property type="entry name" value="XAA-PRO AMINOPEPTIDASE 1"/>
    <property type="match status" value="1"/>
</dbReference>
<keyword evidence="6" id="KW-0732">Signal</keyword>
<dbReference type="AlphaFoldDB" id="A0A9P0HEU1"/>
<feature type="chain" id="PRO_5040202396" evidence="6">
    <location>
        <begin position="18"/>
        <end position="609"/>
    </location>
</feature>
<protein>
    <submittedName>
        <fullName evidence="10">Uncharacterized protein</fullName>
    </submittedName>
</protein>
<comment type="cofactor">
    <cofactor evidence="1">
        <name>Mn(2+)</name>
        <dbReference type="ChEBI" id="CHEBI:29035"/>
    </cofactor>
</comment>
<dbReference type="InterPro" id="IPR000587">
    <property type="entry name" value="Creatinase_N"/>
</dbReference>
<dbReference type="InterPro" id="IPR029149">
    <property type="entry name" value="Creatin/AminoP/Spt16_N"/>
</dbReference>
<dbReference type="Gene3D" id="3.90.230.10">
    <property type="entry name" value="Creatinase/methionine aminopeptidase superfamily"/>
    <property type="match status" value="1"/>
</dbReference>
<evidence type="ECO:0000259" key="7">
    <source>
        <dbReference type="Pfam" id="PF00557"/>
    </source>
</evidence>
<comment type="similarity">
    <text evidence="2">Belongs to the peptidase M24B family.</text>
</comment>
<dbReference type="InterPro" id="IPR032416">
    <property type="entry name" value="Peptidase_M24_C"/>
</dbReference>
<keyword evidence="11" id="KW-1185">Reference proteome</keyword>
<dbReference type="Pfam" id="PF16189">
    <property type="entry name" value="Creatinase_N_2"/>
    <property type="match status" value="1"/>
</dbReference>
<evidence type="ECO:0000313" key="11">
    <source>
        <dbReference type="Proteomes" id="UP001152798"/>
    </source>
</evidence>
<feature type="domain" description="Peptidase M24" evidence="7">
    <location>
        <begin position="323"/>
        <end position="529"/>
    </location>
</feature>
<proteinExistence type="inferred from homology"/>
<dbReference type="Pfam" id="PF00557">
    <property type="entry name" value="Peptidase_M24"/>
    <property type="match status" value="1"/>
</dbReference>
<dbReference type="EMBL" id="OV725080">
    <property type="protein sequence ID" value="CAH1400519.1"/>
    <property type="molecule type" value="Genomic_DNA"/>
</dbReference>